<dbReference type="SUPFAM" id="SSF55874">
    <property type="entry name" value="ATPase domain of HSP90 chaperone/DNA topoisomerase II/histidine kinase"/>
    <property type="match status" value="1"/>
</dbReference>
<accession>A0A2P8DN06</accession>
<feature type="transmembrane region" description="Helical" evidence="5">
    <location>
        <begin position="69"/>
        <end position="92"/>
    </location>
</feature>
<feature type="domain" description="Signal transduction histidine kinase subgroup 3 dimerisation and phosphoacceptor" evidence="6">
    <location>
        <begin position="225"/>
        <end position="291"/>
    </location>
</feature>
<keyword evidence="2 7" id="KW-0418">Kinase</keyword>
<keyword evidence="5" id="KW-1133">Transmembrane helix</keyword>
<feature type="transmembrane region" description="Helical" evidence="5">
    <location>
        <begin position="177"/>
        <end position="204"/>
    </location>
</feature>
<protein>
    <submittedName>
        <fullName evidence="7">Two-component system sensor histidine kinase DesK</fullName>
    </submittedName>
</protein>
<reference evidence="7 8" key="1">
    <citation type="submission" date="2018-03" db="EMBL/GenBank/DDBJ databases">
        <title>Genomic Encyclopedia of Archaeal and Bacterial Type Strains, Phase II (KMG-II): from individual species to whole genera.</title>
        <authorList>
            <person name="Goeker M."/>
        </authorList>
    </citation>
    <scope>NUCLEOTIDE SEQUENCE [LARGE SCALE GENOMIC DNA]</scope>
    <source>
        <strain evidence="7 8">DSM 45312</strain>
    </source>
</reference>
<feature type="transmembrane region" description="Helical" evidence="5">
    <location>
        <begin position="151"/>
        <end position="171"/>
    </location>
</feature>
<keyword evidence="1" id="KW-0808">Transferase</keyword>
<dbReference type="Gene3D" id="3.30.565.10">
    <property type="entry name" value="Histidine kinase-like ATPase, C-terminal domain"/>
    <property type="match status" value="1"/>
</dbReference>
<dbReference type="InterPro" id="IPR050482">
    <property type="entry name" value="Sensor_HK_TwoCompSys"/>
</dbReference>
<proteinExistence type="predicted"/>
<gene>
    <name evidence="7" type="ORF">CLV63_105259</name>
</gene>
<evidence type="ECO:0000256" key="3">
    <source>
        <dbReference type="ARBA" id="ARBA00023012"/>
    </source>
</evidence>
<comment type="caution">
    <text evidence="7">The sequence shown here is derived from an EMBL/GenBank/DDBJ whole genome shotgun (WGS) entry which is preliminary data.</text>
</comment>
<evidence type="ECO:0000313" key="7">
    <source>
        <dbReference type="EMBL" id="PSK98585.1"/>
    </source>
</evidence>
<dbReference type="CDD" id="cd16917">
    <property type="entry name" value="HATPase_UhpB-NarQ-NarX-like"/>
    <property type="match status" value="1"/>
</dbReference>
<dbReference type="GO" id="GO:0016020">
    <property type="term" value="C:membrane"/>
    <property type="evidence" value="ECO:0007669"/>
    <property type="project" value="InterPro"/>
</dbReference>
<sequence>MTGDRTGAAAAVARRVSSSKRLNLARRIVQWSMGTFPGFFVTFTLVGMYNEPPSHAAELMPLAMRLDGTAGSLAVGTLLAATAAVGYLIWRVICHRIDRTEKHLHRDIAVSVAAVTAVVVLMQPAPIITALTVLWASCLTIAVSRRTSALLLAYALVLGFAPIAVAVGYNGSLIGTLAMLGAVLIMIVVWAFFCASAFSLVVLWEILNEAYEARDAQARLAVTEERLRFSRDLHDLIGHSLSGIAVKSELAARLAERDPGHAADEMRAVQRLARDALREVRTAVSGYRDVDLDAEIESVRAVFTAAGVRCTLAEAAAVPDPLRPLAAWVVREAATNVLRHSTAKRCDITLHSEGRTVIVEVFNDGSPEGAGQAPFGNGLTGLTERTAAVGGTISASATAGDGFLLRAVLPVPADAGGGPRRAEGPVGSGAMRDVTA</sequence>
<dbReference type="Pfam" id="PF07730">
    <property type="entry name" value="HisKA_3"/>
    <property type="match status" value="1"/>
</dbReference>
<dbReference type="InterPro" id="IPR036890">
    <property type="entry name" value="HATPase_C_sf"/>
</dbReference>
<keyword evidence="3" id="KW-0902">Two-component regulatory system</keyword>
<feature type="transmembrane region" description="Helical" evidence="5">
    <location>
        <begin position="28"/>
        <end position="49"/>
    </location>
</feature>
<dbReference type="GO" id="GO:0000155">
    <property type="term" value="F:phosphorelay sensor kinase activity"/>
    <property type="evidence" value="ECO:0007669"/>
    <property type="project" value="InterPro"/>
</dbReference>
<dbReference type="InterPro" id="IPR011712">
    <property type="entry name" value="Sig_transdc_His_kin_sub3_dim/P"/>
</dbReference>
<dbReference type="EMBL" id="PYGA01000005">
    <property type="protein sequence ID" value="PSK98585.1"/>
    <property type="molecule type" value="Genomic_DNA"/>
</dbReference>
<evidence type="ECO:0000256" key="1">
    <source>
        <dbReference type="ARBA" id="ARBA00022679"/>
    </source>
</evidence>
<evidence type="ECO:0000259" key="6">
    <source>
        <dbReference type="Pfam" id="PF07730"/>
    </source>
</evidence>
<keyword evidence="8" id="KW-1185">Reference proteome</keyword>
<dbReference type="Gene3D" id="1.20.5.1930">
    <property type="match status" value="1"/>
</dbReference>
<dbReference type="PANTHER" id="PTHR24421:SF63">
    <property type="entry name" value="SENSOR HISTIDINE KINASE DESK"/>
    <property type="match status" value="1"/>
</dbReference>
<dbReference type="PANTHER" id="PTHR24421">
    <property type="entry name" value="NITRATE/NITRITE SENSOR PROTEIN NARX-RELATED"/>
    <property type="match status" value="1"/>
</dbReference>
<name>A0A2P8DN06_9ACTN</name>
<dbReference type="AlphaFoldDB" id="A0A2P8DN06"/>
<evidence type="ECO:0000256" key="2">
    <source>
        <dbReference type="ARBA" id="ARBA00022777"/>
    </source>
</evidence>
<keyword evidence="5" id="KW-0472">Membrane</keyword>
<evidence type="ECO:0000313" key="8">
    <source>
        <dbReference type="Proteomes" id="UP000240542"/>
    </source>
</evidence>
<evidence type="ECO:0000256" key="5">
    <source>
        <dbReference type="SAM" id="Phobius"/>
    </source>
</evidence>
<dbReference type="Proteomes" id="UP000240542">
    <property type="component" value="Unassembled WGS sequence"/>
</dbReference>
<organism evidence="7 8">
    <name type="scientific">Murinocardiopsis flavida</name>
    <dbReference type="NCBI Taxonomy" id="645275"/>
    <lineage>
        <taxon>Bacteria</taxon>
        <taxon>Bacillati</taxon>
        <taxon>Actinomycetota</taxon>
        <taxon>Actinomycetes</taxon>
        <taxon>Streptosporangiales</taxon>
        <taxon>Nocardiopsidaceae</taxon>
        <taxon>Murinocardiopsis</taxon>
    </lineage>
</organism>
<dbReference type="GO" id="GO:0046983">
    <property type="term" value="F:protein dimerization activity"/>
    <property type="evidence" value="ECO:0007669"/>
    <property type="project" value="InterPro"/>
</dbReference>
<keyword evidence="5" id="KW-0812">Transmembrane</keyword>
<evidence type="ECO:0000256" key="4">
    <source>
        <dbReference type="SAM" id="MobiDB-lite"/>
    </source>
</evidence>
<feature type="region of interest" description="Disordered" evidence="4">
    <location>
        <begin position="414"/>
        <end position="436"/>
    </location>
</feature>